<evidence type="ECO:0000313" key="1">
    <source>
        <dbReference type="EMBL" id="KAF6241316.1"/>
    </source>
</evidence>
<dbReference type="EMBL" id="JACCJC010000001">
    <property type="protein sequence ID" value="KAF6241316.1"/>
    <property type="molecule type" value="Genomic_DNA"/>
</dbReference>
<comment type="caution">
    <text evidence="1">The sequence shown here is derived from an EMBL/GenBank/DDBJ whole genome shotgun (WGS) entry which is preliminary data.</text>
</comment>
<accession>A0A8H6L9Z4</accession>
<dbReference type="Proteomes" id="UP000578531">
    <property type="component" value="Unassembled WGS sequence"/>
</dbReference>
<evidence type="ECO:0000313" key="2">
    <source>
        <dbReference type="Proteomes" id="UP000578531"/>
    </source>
</evidence>
<reference evidence="1 2" key="1">
    <citation type="journal article" date="2020" name="Genomics">
        <title>Complete, high-quality genomes from long-read metagenomic sequencing of two wolf lichen thalli reveals enigmatic genome architecture.</title>
        <authorList>
            <person name="McKenzie S.K."/>
            <person name="Walston R.F."/>
            <person name="Allen J.L."/>
        </authorList>
    </citation>
    <scope>NUCLEOTIDE SEQUENCE [LARGE SCALE GENOMIC DNA]</scope>
    <source>
        <strain evidence="1">WasteWater2</strain>
    </source>
</reference>
<proteinExistence type="predicted"/>
<sequence>MANLWDIACSKLPEEQQGLLTSGLTLLAQFDELSFTVEQTRGDAESHRWKIKTKNGTIVLRKHFDKMVSWI</sequence>
<dbReference type="GeneID" id="59281706"/>
<organism evidence="1 2">
    <name type="scientific">Letharia columbiana</name>
    <dbReference type="NCBI Taxonomy" id="112416"/>
    <lineage>
        <taxon>Eukaryota</taxon>
        <taxon>Fungi</taxon>
        <taxon>Dikarya</taxon>
        <taxon>Ascomycota</taxon>
        <taxon>Pezizomycotina</taxon>
        <taxon>Lecanoromycetes</taxon>
        <taxon>OSLEUM clade</taxon>
        <taxon>Lecanoromycetidae</taxon>
        <taxon>Lecanorales</taxon>
        <taxon>Lecanorineae</taxon>
        <taxon>Parmeliaceae</taxon>
        <taxon>Letharia</taxon>
    </lineage>
</organism>
<dbReference type="AlphaFoldDB" id="A0A8H6L9Z4"/>
<protein>
    <submittedName>
        <fullName evidence="1">Uncharacterized protein</fullName>
    </submittedName>
</protein>
<dbReference type="RefSeq" id="XP_037170556.1">
    <property type="nucleotide sequence ID" value="XM_037301977.1"/>
</dbReference>
<keyword evidence="2" id="KW-1185">Reference proteome</keyword>
<gene>
    <name evidence="1" type="ORF">HO173_000026</name>
</gene>
<name>A0A8H6L9Z4_9LECA</name>